<keyword evidence="3" id="KW-1185">Reference proteome</keyword>
<evidence type="ECO:0000313" key="3">
    <source>
        <dbReference type="Proteomes" id="UP001451303"/>
    </source>
</evidence>
<proteinExistence type="predicted"/>
<gene>
    <name evidence="2" type="ORF">QR685DRAFT_409201</name>
</gene>
<feature type="non-terminal residue" evidence="2">
    <location>
        <position position="1"/>
    </location>
</feature>
<dbReference type="EMBL" id="JAVLET010000002">
    <property type="protein sequence ID" value="KAL0474020.1"/>
    <property type="molecule type" value="Genomic_DNA"/>
</dbReference>
<organism evidence="2 3">
    <name type="scientific">Neurospora intermedia</name>
    <dbReference type="NCBI Taxonomy" id="5142"/>
    <lineage>
        <taxon>Eukaryota</taxon>
        <taxon>Fungi</taxon>
        <taxon>Dikarya</taxon>
        <taxon>Ascomycota</taxon>
        <taxon>Pezizomycotina</taxon>
        <taxon>Sordariomycetes</taxon>
        <taxon>Sordariomycetidae</taxon>
        <taxon>Sordariales</taxon>
        <taxon>Sordariaceae</taxon>
        <taxon>Neurospora</taxon>
    </lineage>
</organism>
<feature type="non-terminal residue" evidence="2">
    <location>
        <position position="54"/>
    </location>
</feature>
<protein>
    <submittedName>
        <fullName evidence="2">Uncharacterized protein</fullName>
    </submittedName>
</protein>
<name>A0ABR3DMY5_NEUIN</name>
<feature type="region of interest" description="Disordered" evidence="1">
    <location>
        <begin position="7"/>
        <end position="27"/>
    </location>
</feature>
<sequence>VFVYFFAPDHSRPDDTNHPQPYPSQPLMRTGKNRLATEEANAFALPRIQTGRPK</sequence>
<evidence type="ECO:0000313" key="2">
    <source>
        <dbReference type="EMBL" id="KAL0474020.1"/>
    </source>
</evidence>
<comment type="caution">
    <text evidence="2">The sequence shown here is derived from an EMBL/GenBank/DDBJ whole genome shotgun (WGS) entry which is preliminary data.</text>
</comment>
<reference evidence="2 3" key="1">
    <citation type="submission" date="2023-09" db="EMBL/GenBank/DDBJ databases">
        <title>Multi-omics analysis of a traditional fermented food reveals byproduct-associated fungal strains for waste-to-food upcycling.</title>
        <authorList>
            <consortium name="Lawrence Berkeley National Laboratory"/>
            <person name="Rekdal V.M."/>
            <person name="Villalobos-Escobedo J.M."/>
            <person name="Rodriguez-Valeron N."/>
            <person name="Garcia M.O."/>
            <person name="Vasquez D.P."/>
            <person name="Damayanti I."/>
            <person name="Sorensen P.M."/>
            <person name="Baidoo E.E."/>
            <person name="De Carvalho A.C."/>
            <person name="Riley R."/>
            <person name="Lipzen A."/>
            <person name="He G."/>
            <person name="Yan M."/>
            <person name="Haridas S."/>
            <person name="Daum C."/>
            <person name="Yoshinaga Y."/>
            <person name="Ng V."/>
            <person name="Grigoriev I.V."/>
            <person name="Munk R."/>
            <person name="Nuraida L."/>
            <person name="Wijaya C.H."/>
            <person name="Morales P.-C."/>
            <person name="Keasling J.D."/>
        </authorList>
    </citation>
    <scope>NUCLEOTIDE SEQUENCE [LARGE SCALE GENOMIC DNA]</scope>
    <source>
        <strain evidence="2 3">FGSC 2613</strain>
    </source>
</reference>
<dbReference type="Proteomes" id="UP001451303">
    <property type="component" value="Unassembled WGS sequence"/>
</dbReference>
<accession>A0ABR3DMY5</accession>
<evidence type="ECO:0000256" key="1">
    <source>
        <dbReference type="SAM" id="MobiDB-lite"/>
    </source>
</evidence>